<feature type="region of interest" description="Disordered" evidence="2">
    <location>
        <begin position="27"/>
        <end position="55"/>
    </location>
</feature>
<gene>
    <name evidence="4" type="ORF">CYCCA115_LOCUS13262</name>
</gene>
<feature type="region of interest" description="Disordered" evidence="2">
    <location>
        <begin position="591"/>
        <end position="635"/>
    </location>
</feature>
<accession>A0AAD2FSN9</accession>
<keyword evidence="5" id="KW-1185">Reference proteome</keyword>
<reference evidence="4" key="1">
    <citation type="submission" date="2023-08" db="EMBL/GenBank/DDBJ databases">
        <authorList>
            <person name="Audoor S."/>
            <person name="Bilcke G."/>
        </authorList>
    </citation>
    <scope>NUCLEOTIDE SEQUENCE</scope>
</reference>
<feature type="compositionally biased region" description="Low complexity" evidence="2">
    <location>
        <begin position="591"/>
        <end position="619"/>
    </location>
</feature>
<name>A0AAD2FSN9_9STRA</name>
<proteinExistence type="predicted"/>
<dbReference type="InterPro" id="IPR013201">
    <property type="entry name" value="Prot_inhib_I29"/>
</dbReference>
<comment type="caution">
    <text evidence="4">The sequence shown here is derived from an EMBL/GenBank/DDBJ whole genome shotgun (WGS) entry which is preliminary data.</text>
</comment>
<dbReference type="AlphaFoldDB" id="A0AAD2FSN9"/>
<feature type="coiled-coil region" evidence="1">
    <location>
        <begin position="339"/>
        <end position="381"/>
    </location>
</feature>
<feature type="compositionally biased region" description="Low complexity" evidence="2">
    <location>
        <begin position="505"/>
        <end position="515"/>
    </location>
</feature>
<evidence type="ECO:0000256" key="1">
    <source>
        <dbReference type="SAM" id="Coils"/>
    </source>
</evidence>
<keyword evidence="1" id="KW-0175">Coiled coil</keyword>
<organism evidence="4 5">
    <name type="scientific">Cylindrotheca closterium</name>
    <dbReference type="NCBI Taxonomy" id="2856"/>
    <lineage>
        <taxon>Eukaryota</taxon>
        <taxon>Sar</taxon>
        <taxon>Stramenopiles</taxon>
        <taxon>Ochrophyta</taxon>
        <taxon>Bacillariophyta</taxon>
        <taxon>Bacillariophyceae</taxon>
        <taxon>Bacillariophycidae</taxon>
        <taxon>Bacillariales</taxon>
        <taxon>Bacillariaceae</taxon>
        <taxon>Cylindrotheca</taxon>
    </lineage>
</organism>
<dbReference type="EMBL" id="CAKOGP040001792">
    <property type="protein sequence ID" value="CAJ1951836.1"/>
    <property type="molecule type" value="Genomic_DNA"/>
</dbReference>
<dbReference type="SMART" id="SM00848">
    <property type="entry name" value="Inhibitor_I29"/>
    <property type="match status" value="1"/>
</dbReference>
<evidence type="ECO:0000259" key="3">
    <source>
        <dbReference type="SMART" id="SM00848"/>
    </source>
</evidence>
<dbReference type="Proteomes" id="UP001295423">
    <property type="component" value="Unassembled WGS sequence"/>
</dbReference>
<feature type="compositionally biased region" description="Polar residues" evidence="2">
    <location>
        <begin position="29"/>
        <end position="55"/>
    </location>
</feature>
<protein>
    <recommendedName>
        <fullName evidence="3">Cathepsin propeptide inhibitor domain-containing protein</fullName>
    </recommendedName>
</protein>
<sequence length="737" mass="78699">MRVSLAVLAASLASNQHNAILVSAFQPPTDLNHQHPPNTEQQQQDPNHPRQSTRLNDASAMPYDASAVPYLSNWKLLPEGNIQGVIFGHPVLENGDVVTTSQIKDLKNPSENQIIQTESGSHYLLRDRDVDETRNNFNHKVAGPLLGGAVFAAGAVGLVMDGESARFDTAAPAQAFKEMSAVSIKQFQNSAQSVEESIDLPYLASKVSEAEKQFQAARENMFQNSAQSLGESINLPYLASQVTEAEKQFQAARENMFKQKGPESNAAAASVVAKQQDTQKFEQALSVAAEKVAVEKAALTEKVAWEKFVQNEIAKEKADTEVISSASSAAAKALSENKFDEAKAAFEKAQMARADLKELQAERESATLAEENAEAEEMFAEQDVMKIIREIRQMATMYTAKAASLKPADALYYLEELKINPKLAEYMSTEERQVALGALAAAAATGTALAGSSFASGKKEDEKEVTSTSPMESSTTTKKMTTPPKQATSASPVASSSTKKKAPEPARAQSAPAVVAAKSTATHAASAASSTAASSTAATKSTWGSYLDVLGSYGCGSSVVPSSYSPFGKKSTGMTSHTSLYGPPIAEHASPVAAAPTHTTAAATAATTTTTRSPTAHAPAQEKPRSSGNSGYLDALSGPPGAAVMTSYSPFAPKKSQVSPPTKPDIPEKPDIPAHIRLAYKEWCEYYGKKNEEFRLEVFAQNFADAKEFYKESGRALLLNEYADLTAKEYQLLPKTA</sequence>
<feature type="region of interest" description="Disordered" evidence="2">
    <location>
        <begin position="451"/>
        <end position="515"/>
    </location>
</feature>
<feature type="compositionally biased region" description="Low complexity" evidence="2">
    <location>
        <begin position="466"/>
        <end position="497"/>
    </location>
</feature>
<evidence type="ECO:0000256" key="2">
    <source>
        <dbReference type="SAM" id="MobiDB-lite"/>
    </source>
</evidence>
<feature type="region of interest" description="Disordered" evidence="2">
    <location>
        <begin position="647"/>
        <end position="670"/>
    </location>
</feature>
<evidence type="ECO:0000313" key="4">
    <source>
        <dbReference type="EMBL" id="CAJ1951836.1"/>
    </source>
</evidence>
<evidence type="ECO:0000313" key="5">
    <source>
        <dbReference type="Proteomes" id="UP001295423"/>
    </source>
</evidence>
<dbReference type="Gene3D" id="1.10.287.2250">
    <property type="match status" value="1"/>
</dbReference>
<feature type="domain" description="Cathepsin propeptide inhibitor" evidence="3">
    <location>
        <begin position="680"/>
        <end position="730"/>
    </location>
</feature>